<evidence type="ECO:0000256" key="1">
    <source>
        <dbReference type="ARBA" id="ARBA00023015"/>
    </source>
</evidence>
<feature type="domain" description="IclR-ED" evidence="5">
    <location>
        <begin position="86"/>
        <end position="274"/>
    </location>
</feature>
<dbReference type="InterPro" id="IPR014757">
    <property type="entry name" value="Tscrpt_reg_IclR_C"/>
</dbReference>
<comment type="caution">
    <text evidence="6">The sequence shown here is derived from an EMBL/GenBank/DDBJ whole genome shotgun (WGS) entry which is preliminary data.</text>
</comment>
<evidence type="ECO:0000259" key="5">
    <source>
        <dbReference type="PROSITE" id="PS51078"/>
    </source>
</evidence>
<dbReference type="Gene3D" id="3.30.450.40">
    <property type="match status" value="1"/>
</dbReference>
<dbReference type="PROSITE" id="PS51077">
    <property type="entry name" value="HTH_ICLR"/>
    <property type="match status" value="1"/>
</dbReference>
<dbReference type="Pfam" id="PF09339">
    <property type="entry name" value="HTH_IclR"/>
    <property type="match status" value="1"/>
</dbReference>
<dbReference type="PANTHER" id="PTHR30136:SF23">
    <property type="entry name" value="DNA-BINDING TRANSCRIPTIONAL ACTIVATOR MHPR"/>
    <property type="match status" value="1"/>
</dbReference>
<dbReference type="Pfam" id="PF01614">
    <property type="entry name" value="IclR_C"/>
    <property type="match status" value="1"/>
</dbReference>
<proteinExistence type="predicted"/>
<dbReference type="InterPro" id="IPR036388">
    <property type="entry name" value="WH-like_DNA-bd_sf"/>
</dbReference>
<feature type="domain" description="HTH iclR-type" evidence="4">
    <location>
        <begin position="24"/>
        <end position="85"/>
    </location>
</feature>
<evidence type="ECO:0000313" key="6">
    <source>
        <dbReference type="EMBL" id="MFC6197702.1"/>
    </source>
</evidence>
<name>A0ABW1S8B3_9PROT</name>
<dbReference type="SUPFAM" id="SSF55781">
    <property type="entry name" value="GAF domain-like"/>
    <property type="match status" value="1"/>
</dbReference>
<gene>
    <name evidence="6" type="ORF">ACFQDM_06405</name>
</gene>
<sequence>MTELLETAEDTNAMGEESQKGIPIRSISRALNILQIVNRAGSICLMDIAKESGLPYPSACRIVQTLVHEGMIEREKTRKNYRPAPKVQLLSYGYQDDNELVRIARPHIEALTREIGWPVSIVTRVGNQMVLQDSTHAMTTRTFAQYYPGYSLPIAYCADGKAYLSALPKDELDFLKQHLGPRMPIPGDPNCVLDPLDDLDSIREQGYAIVERVPHTITPGRTSCISVPLTKNGRVVAALTIAFFATTMNQNKAREDLLSPLRRTQGFINNALSNHHSNERLYEFVA</sequence>
<accession>A0ABW1S8B3</accession>
<protein>
    <submittedName>
        <fullName evidence="6">IclR family transcriptional regulator</fullName>
    </submittedName>
</protein>
<dbReference type="PANTHER" id="PTHR30136">
    <property type="entry name" value="HELIX-TURN-HELIX TRANSCRIPTIONAL REGULATOR, ICLR FAMILY"/>
    <property type="match status" value="1"/>
</dbReference>
<dbReference type="SMART" id="SM00346">
    <property type="entry name" value="HTH_ICLR"/>
    <property type="match status" value="1"/>
</dbReference>
<keyword evidence="2" id="KW-0238">DNA-binding</keyword>
<evidence type="ECO:0000256" key="2">
    <source>
        <dbReference type="ARBA" id="ARBA00023125"/>
    </source>
</evidence>
<dbReference type="Proteomes" id="UP001596303">
    <property type="component" value="Unassembled WGS sequence"/>
</dbReference>
<keyword evidence="1" id="KW-0805">Transcription regulation</keyword>
<organism evidence="6 7">
    <name type="scientific">Ponticaulis profundi</name>
    <dbReference type="NCBI Taxonomy" id="2665222"/>
    <lineage>
        <taxon>Bacteria</taxon>
        <taxon>Pseudomonadati</taxon>
        <taxon>Pseudomonadota</taxon>
        <taxon>Alphaproteobacteria</taxon>
        <taxon>Hyphomonadales</taxon>
        <taxon>Hyphomonadaceae</taxon>
        <taxon>Ponticaulis</taxon>
    </lineage>
</organism>
<dbReference type="InterPro" id="IPR005471">
    <property type="entry name" value="Tscrpt_reg_IclR_N"/>
</dbReference>
<dbReference type="Gene3D" id="1.10.10.10">
    <property type="entry name" value="Winged helix-like DNA-binding domain superfamily/Winged helix DNA-binding domain"/>
    <property type="match status" value="1"/>
</dbReference>
<dbReference type="SUPFAM" id="SSF46785">
    <property type="entry name" value="Winged helix' DNA-binding domain"/>
    <property type="match status" value="1"/>
</dbReference>
<keyword evidence="3" id="KW-0804">Transcription</keyword>
<evidence type="ECO:0000259" key="4">
    <source>
        <dbReference type="PROSITE" id="PS51077"/>
    </source>
</evidence>
<dbReference type="RefSeq" id="WP_377376977.1">
    <property type="nucleotide sequence ID" value="NZ_JBHSSW010000005.1"/>
</dbReference>
<dbReference type="EMBL" id="JBHSSW010000005">
    <property type="protein sequence ID" value="MFC6197702.1"/>
    <property type="molecule type" value="Genomic_DNA"/>
</dbReference>
<dbReference type="PROSITE" id="PS51078">
    <property type="entry name" value="ICLR_ED"/>
    <property type="match status" value="1"/>
</dbReference>
<evidence type="ECO:0000256" key="3">
    <source>
        <dbReference type="ARBA" id="ARBA00023163"/>
    </source>
</evidence>
<dbReference type="InterPro" id="IPR029016">
    <property type="entry name" value="GAF-like_dom_sf"/>
</dbReference>
<dbReference type="InterPro" id="IPR050707">
    <property type="entry name" value="HTH_MetabolicPath_Reg"/>
</dbReference>
<evidence type="ECO:0000313" key="7">
    <source>
        <dbReference type="Proteomes" id="UP001596303"/>
    </source>
</evidence>
<dbReference type="InterPro" id="IPR036390">
    <property type="entry name" value="WH_DNA-bd_sf"/>
</dbReference>
<reference evidence="7" key="1">
    <citation type="journal article" date="2019" name="Int. J. Syst. Evol. Microbiol.">
        <title>The Global Catalogue of Microorganisms (GCM) 10K type strain sequencing project: providing services to taxonomists for standard genome sequencing and annotation.</title>
        <authorList>
            <consortium name="The Broad Institute Genomics Platform"/>
            <consortium name="The Broad Institute Genome Sequencing Center for Infectious Disease"/>
            <person name="Wu L."/>
            <person name="Ma J."/>
        </authorList>
    </citation>
    <scope>NUCLEOTIDE SEQUENCE [LARGE SCALE GENOMIC DNA]</scope>
    <source>
        <strain evidence="7">CGMCC-1.15741</strain>
    </source>
</reference>
<keyword evidence="7" id="KW-1185">Reference proteome</keyword>